<dbReference type="Proteomes" id="UP000198504">
    <property type="component" value="Unassembled WGS sequence"/>
</dbReference>
<dbReference type="RefSeq" id="WP_091179281.1">
    <property type="nucleotide sequence ID" value="NZ_FOFA01000003.1"/>
</dbReference>
<organism evidence="2 3">
    <name type="scientific">Microlunatus flavus</name>
    <dbReference type="NCBI Taxonomy" id="1036181"/>
    <lineage>
        <taxon>Bacteria</taxon>
        <taxon>Bacillati</taxon>
        <taxon>Actinomycetota</taxon>
        <taxon>Actinomycetes</taxon>
        <taxon>Propionibacteriales</taxon>
        <taxon>Propionibacteriaceae</taxon>
        <taxon>Microlunatus</taxon>
    </lineage>
</organism>
<dbReference type="AlphaFoldDB" id="A0A1H9FXM3"/>
<dbReference type="OrthoDB" id="9800945at2"/>
<protein>
    <recommendedName>
        <fullName evidence="4">Ava_C0101 and related proteins</fullName>
    </recommendedName>
</protein>
<reference evidence="3" key="1">
    <citation type="submission" date="2016-10" db="EMBL/GenBank/DDBJ databases">
        <authorList>
            <person name="Varghese N."/>
            <person name="Submissions S."/>
        </authorList>
    </citation>
    <scope>NUCLEOTIDE SEQUENCE [LARGE SCALE GENOMIC DNA]</scope>
    <source>
        <strain evidence="3">CGMCC 4.6856</strain>
    </source>
</reference>
<evidence type="ECO:0000313" key="3">
    <source>
        <dbReference type="Proteomes" id="UP000198504"/>
    </source>
</evidence>
<feature type="compositionally biased region" description="Basic and acidic residues" evidence="1">
    <location>
        <begin position="1"/>
        <end position="10"/>
    </location>
</feature>
<evidence type="ECO:0000313" key="2">
    <source>
        <dbReference type="EMBL" id="SEQ42656.1"/>
    </source>
</evidence>
<feature type="region of interest" description="Disordered" evidence="1">
    <location>
        <begin position="1"/>
        <end position="21"/>
    </location>
</feature>
<dbReference type="EMBL" id="FOFA01000003">
    <property type="protein sequence ID" value="SEQ42656.1"/>
    <property type="molecule type" value="Genomic_DNA"/>
</dbReference>
<evidence type="ECO:0008006" key="4">
    <source>
        <dbReference type="Google" id="ProtNLM"/>
    </source>
</evidence>
<proteinExistence type="predicted"/>
<sequence length="308" mass="33209">MSEPQPEEHAQAQGQPGWPALPVVDWQDTRDTLHLWTQVVGKTALALAPPLNHWWGVTLRLTASGLATPLLPLDGRGLEVAIDLVDHELRLATTDGRRRTMRLEPRSVADFYAEYRTHLADLDVDVRLDPVPVEIAEVTPFAQDTGHASYDAAAVRSFFTSLVSAASVLGTFRAEFRGKASPVHFFWGAFDLAVTRFSGRPAPEHPGGVPNCPDRVMREAYDAELASCGYWPGGRDEGAFYAYAYPEPAGYADTVLATPDAAYDGGLGEFVLPYASVRAAADPAATLLGFLRETHAAAAGLAGWPPTA</sequence>
<gene>
    <name evidence="2" type="ORF">SAMN05421756_103425</name>
</gene>
<accession>A0A1H9FXM3</accession>
<dbReference type="Pfam" id="PF19459">
    <property type="entry name" value="DUF5996"/>
    <property type="match status" value="1"/>
</dbReference>
<dbReference type="STRING" id="1036181.SAMN05421756_103425"/>
<dbReference type="InterPro" id="IPR046038">
    <property type="entry name" value="DUF5996"/>
</dbReference>
<name>A0A1H9FXM3_9ACTN</name>
<evidence type="ECO:0000256" key="1">
    <source>
        <dbReference type="SAM" id="MobiDB-lite"/>
    </source>
</evidence>
<keyword evidence="3" id="KW-1185">Reference proteome</keyword>